<gene>
    <name evidence="6" type="ORF">BDY21DRAFT_342152</name>
</gene>
<feature type="transmembrane region" description="Helical" evidence="5">
    <location>
        <begin position="255"/>
        <end position="280"/>
    </location>
</feature>
<dbReference type="AlphaFoldDB" id="A0A6A6P349"/>
<evidence type="ECO:0000256" key="1">
    <source>
        <dbReference type="ARBA" id="ARBA00004141"/>
    </source>
</evidence>
<sequence>MFNAQVWEGNACFTEFGDQDHPTRISIFHRDECGWNERFQITSVVDFSSKQVTYLVIGCPESSLSRIKTGAVESQTVLHSLLGLDTLLLDDCFRQWKQLINRYRAELLDYEYEDPEVHGDMRAAKIRLHNLCSDLHRLCAHLGDFIERGDFLVRAYAHVHSCIKAQPGQSRASWIRLQHARTDEMIAYLISSAKTCRAWAQDYLGRANTRENIVWHFSAQRNSNINEENSRINIGIASLTRDIAKEAHKDSRAMVALNVLAVAFLPGTFVAGIFSMVFFTSSDGSPGFHTSGWLWLYFIITVPLTAVTFFAWRGWRRRTRRKDLDSEEAVFGSNLSSSESAYPLGCVRNTI</sequence>
<keyword evidence="7" id="KW-1185">Reference proteome</keyword>
<evidence type="ECO:0000256" key="3">
    <source>
        <dbReference type="ARBA" id="ARBA00022989"/>
    </source>
</evidence>
<evidence type="ECO:0008006" key="8">
    <source>
        <dbReference type="Google" id="ProtNLM"/>
    </source>
</evidence>
<dbReference type="SUPFAM" id="SSF144083">
    <property type="entry name" value="Magnesium transport protein CorA, transmembrane region"/>
    <property type="match status" value="1"/>
</dbReference>
<keyword evidence="3 5" id="KW-1133">Transmembrane helix</keyword>
<feature type="transmembrane region" description="Helical" evidence="5">
    <location>
        <begin position="292"/>
        <end position="312"/>
    </location>
</feature>
<comment type="subcellular location">
    <subcellularLocation>
        <location evidence="1">Membrane</location>
        <topology evidence="1">Multi-pass membrane protein</topology>
    </subcellularLocation>
</comment>
<name>A0A6A6P349_9PEZI</name>
<keyword evidence="4 5" id="KW-0472">Membrane</keyword>
<protein>
    <recommendedName>
        <fullName evidence="8">Cora-like Mg2+ transporter protein-domain-containing protein</fullName>
    </recommendedName>
</protein>
<evidence type="ECO:0000313" key="6">
    <source>
        <dbReference type="EMBL" id="KAF2458319.1"/>
    </source>
</evidence>
<dbReference type="OrthoDB" id="5392974at2759"/>
<proteinExistence type="predicted"/>
<dbReference type="InterPro" id="IPR045863">
    <property type="entry name" value="CorA_TM1_TM2"/>
</dbReference>
<keyword evidence="2 5" id="KW-0812">Transmembrane</keyword>
<dbReference type="GO" id="GO:0016020">
    <property type="term" value="C:membrane"/>
    <property type="evidence" value="ECO:0007669"/>
    <property type="project" value="UniProtKB-SubCell"/>
</dbReference>
<dbReference type="EMBL" id="MU001678">
    <property type="protein sequence ID" value="KAF2458319.1"/>
    <property type="molecule type" value="Genomic_DNA"/>
</dbReference>
<organism evidence="6 7">
    <name type="scientific">Lineolata rhizophorae</name>
    <dbReference type="NCBI Taxonomy" id="578093"/>
    <lineage>
        <taxon>Eukaryota</taxon>
        <taxon>Fungi</taxon>
        <taxon>Dikarya</taxon>
        <taxon>Ascomycota</taxon>
        <taxon>Pezizomycotina</taxon>
        <taxon>Dothideomycetes</taxon>
        <taxon>Dothideomycetes incertae sedis</taxon>
        <taxon>Lineolatales</taxon>
        <taxon>Lineolataceae</taxon>
        <taxon>Lineolata</taxon>
    </lineage>
</organism>
<evidence type="ECO:0000256" key="2">
    <source>
        <dbReference type="ARBA" id="ARBA00022692"/>
    </source>
</evidence>
<dbReference type="Gene3D" id="1.20.58.340">
    <property type="entry name" value="Magnesium transport protein CorA, transmembrane region"/>
    <property type="match status" value="1"/>
</dbReference>
<evidence type="ECO:0000313" key="7">
    <source>
        <dbReference type="Proteomes" id="UP000799766"/>
    </source>
</evidence>
<dbReference type="Proteomes" id="UP000799766">
    <property type="component" value="Unassembled WGS sequence"/>
</dbReference>
<evidence type="ECO:0000256" key="4">
    <source>
        <dbReference type="ARBA" id="ARBA00023136"/>
    </source>
</evidence>
<reference evidence="6" key="1">
    <citation type="journal article" date="2020" name="Stud. Mycol.">
        <title>101 Dothideomycetes genomes: a test case for predicting lifestyles and emergence of pathogens.</title>
        <authorList>
            <person name="Haridas S."/>
            <person name="Albert R."/>
            <person name="Binder M."/>
            <person name="Bloem J."/>
            <person name="Labutti K."/>
            <person name="Salamov A."/>
            <person name="Andreopoulos B."/>
            <person name="Baker S."/>
            <person name="Barry K."/>
            <person name="Bills G."/>
            <person name="Bluhm B."/>
            <person name="Cannon C."/>
            <person name="Castanera R."/>
            <person name="Culley D."/>
            <person name="Daum C."/>
            <person name="Ezra D."/>
            <person name="Gonzalez J."/>
            <person name="Henrissat B."/>
            <person name="Kuo A."/>
            <person name="Liang C."/>
            <person name="Lipzen A."/>
            <person name="Lutzoni F."/>
            <person name="Magnuson J."/>
            <person name="Mondo S."/>
            <person name="Nolan M."/>
            <person name="Ohm R."/>
            <person name="Pangilinan J."/>
            <person name="Park H.-J."/>
            <person name="Ramirez L."/>
            <person name="Alfaro M."/>
            <person name="Sun H."/>
            <person name="Tritt A."/>
            <person name="Yoshinaga Y."/>
            <person name="Zwiers L.-H."/>
            <person name="Turgeon B."/>
            <person name="Goodwin S."/>
            <person name="Spatafora J."/>
            <person name="Crous P."/>
            <person name="Grigoriev I."/>
        </authorList>
    </citation>
    <scope>NUCLEOTIDE SEQUENCE</scope>
    <source>
        <strain evidence="6">ATCC 16933</strain>
    </source>
</reference>
<evidence type="ECO:0000256" key="5">
    <source>
        <dbReference type="SAM" id="Phobius"/>
    </source>
</evidence>
<accession>A0A6A6P349</accession>